<dbReference type="AlphaFoldDB" id="A0A1L7NEQ9"/>
<sequence>MPRSILTFPGSASVPGLPKLDVSEAEINVANIAGLKHWPGLFDWDVASGSILDRVTDGVIPSYGVSQPGANFVTMVNGKKGYKINALANTLVMPGFDTSGSFTVGCVCGIDLTFGSFTETELNTSVPAPWGMYSDVSPTGQISAVFGSISIASSVSATWPIKLAADKLTAVVIIFDRGAGKLSIRYNGIEMYANTVAAIKTVSMHKELMMGGMRTAGTGRAISTRAMSTNAFAAFETALKGEDLIALESMLLEAAAAA</sequence>
<protein>
    <recommendedName>
        <fullName evidence="3">LamG domain-containing protein</fullName>
    </recommendedName>
</protein>
<evidence type="ECO:0000313" key="2">
    <source>
        <dbReference type="Proteomes" id="UP000218731"/>
    </source>
</evidence>
<dbReference type="EMBL" id="AP015029">
    <property type="protein sequence ID" value="BAW23947.1"/>
    <property type="molecule type" value="Genomic_DNA"/>
</dbReference>
<organism evidence="1 2">
    <name type="scientific">Pseudomonas putida</name>
    <name type="common">Arthrobacter siderocapsulatus</name>
    <dbReference type="NCBI Taxonomy" id="303"/>
    <lineage>
        <taxon>Bacteria</taxon>
        <taxon>Pseudomonadati</taxon>
        <taxon>Pseudomonadota</taxon>
        <taxon>Gammaproteobacteria</taxon>
        <taxon>Pseudomonadales</taxon>
        <taxon>Pseudomonadaceae</taxon>
        <taxon>Pseudomonas</taxon>
    </lineage>
</organism>
<evidence type="ECO:0008006" key="3">
    <source>
        <dbReference type="Google" id="ProtNLM"/>
    </source>
</evidence>
<dbReference type="Proteomes" id="UP000218731">
    <property type="component" value="Chromosome 1"/>
</dbReference>
<gene>
    <name evidence="1" type="ORF">KF715C_ch33740</name>
</gene>
<name>A0A1L7NEQ9_PSEPU</name>
<evidence type="ECO:0000313" key="1">
    <source>
        <dbReference type="EMBL" id="BAW23947.1"/>
    </source>
</evidence>
<dbReference type="RefSeq" id="WP_172901739.1">
    <property type="nucleotide sequence ID" value="NZ_AP015029.1"/>
</dbReference>
<accession>A0A1L7NEQ9</accession>
<proteinExistence type="predicted"/>
<reference evidence="1 2" key="1">
    <citation type="submission" date="2015-11" db="EMBL/GenBank/DDBJ databases">
        <title>Complete genome sequencing of a biphenyl-degrading bacterium, Pseudomonas putida KF715 (=NBRC110667).</title>
        <authorList>
            <person name="Suenaga H."/>
            <person name="Fujihara N."/>
            <person name="Watanabe T."/>
            <person name="Hirose J."/>
            <person name="Kimura N."/>
            <person name="Yamazoe A."/>
            <person name="Hosoyama A."/>
            <person name="Shimodaira J."/>
            <person name="Furukawa K."/>
        </authorList>
    </citation>
    <scope>NUCLEOTIDE SEQUENCE [LARGE SCALE GENOMIC DNA]</scope>
    <source>
        <strain evidence="1 2">KF715</strain>
    </source>
</reference>